<evidence type="ECO:0000259" key="4">
    <source>
        <dbReference type="Pfam" id="PF13439"/>
    </source>
</evidence>
<dbReference type="Proteomes" id="UP001574673">
    <property type="component" value="Unassembled WGS sequence"/>
</dbReference>
<dbReference type="InterPro" id="IPR001296">
    <property type="entry name" value="Glyco_trans_1"/>
</dbReference>
<evidence type="ECO:0000256" key="1">
    <source>
        <dbReference type="ARBA" id="ARBA00022676"/>
    </source>
</evidence>
<dbReference type="PANTHER" id="PTHR12526:SF629">
    <property type="entry name" value="TEICHURONIC ACID BIOSYNTHESIS GLYCOSYLTRANSFERASE TUAH-RELATED"/>
    <property type="match status" value="1"/>
</dbReference>
<dbReference type="Pfam" id="PF00534">
    <property type="entry name" value="Glycos_transf_1"/>
    <property type="match status" value="1"/>
</dbReference>
<keyword evidence="6" id="KW-1185">Reference proteome</keyword>
<gene>
    <name evidence="5" type="ORF">ABCS64_09985</name>
</gene>
<keyword evidence="2 5" id="KW-0808">Transferase</keyword>
<protein>
    <submittedName>
        <fullName evidence="5">Glycosyltransferase</fullName>
        <ecNumber evidence="5">2.4.-.-</ecNumber>
    </submittedName>
</protein>
<feature type="domain" description="Glycosyl transferase family 1" evidence="3">
    <location>
        <begin position="242"/>
        <end position="395"/>
    </location>
</feature>
<dbReference type="EMBL" id="JBEUWX010000002">
    <property type="protein sequence ID" value="MFA9950640.1"/>
    <property type="molecule type" value="Genomic_DNA"/>
</dbReference>
<organism evidence="5 6">
    <name type="scientific">Dentiradicibacter hellwigii</name>
    <dbReference type="NCBI Taxonomy" id="3149053"/>
    <lineage>
        <taxon>Bacteria</taxon>
        <taxon>Pseudomonadati</taxon>
        <taxon>Pseudomonadota</taxon>
        <taxon>Betaproteobacteria</taxon>
        <taxon>Rhodocyclales</taxon>
        <taxon>Rhodocyclaceae</taxon>
        <taxon>Dentiradicibacter</taxon>
    </lineage>
</organism>
<evidence type="ECO:0000313" key="5">
    <source>
        <dbReference type="EMBL" id="MFA9950640.1"/>
    </source>
</evidence>
<evidence type="ECO:0000256" key="2">
    <source>
        <dbReference type="ARBA" id="ARBA00022679"/>
    </source>
</evidence>
<dbReference type="GO" id="GO:0016757">
    <property type="term" value="F:glycosyltransferase activity"/>
    <property type="evidence" value="ECO:0007669"/>
    <property type="project" value="UniProtKB-KW"/>
</dbReference>
<evidence type="ECO:0000313" key="6">
    <source>
        <dbReference type="Proteomes" id="UP001574673"/>
    </source>
</evidence>
<dbReference type="SUPFAM" id="SSF53756">
    <property type="entry name" value="UDP-Glycosyltransferase/glycogen phosphorylase"/>
    <property type="match status" value="1"/>
</dbReference>
<feature type="domain" description="Glycosyltransferase subfamily 4-like N-terminal" evidence="4">
    <location>
        <begin position="29"/>
        <end position="225"/>
    </location>
</feature>
<dbReference type="RefSeq" id="WP_418891681.1">
    <property type="nucleotide sequence ID" value="NZ_JBEUWX010000002.1"/>
</dbReference>
<sequence length="420" mass="45826">MKPAPGPAVTPAHTQPVKRILLLDTGKEWGGGTNSMFELLKRIDRQRFSVTALFYRNYAKGKDSDLRRELAAIGIPLIIEPPRPQPLWAKLAKELVRGIFWPFPTLRRRALFAIEQRWRIVPAARRIASQLRGDGESSGYDLLYMNNQPSSNLEGYLAAEMTGKPLVQHARSNADLSAPERVIVNRLIRRANACIICVSHGVKDHLVAQGVLAEKCHVIHNAIDIRQPLPAPATLPQPVGNTVVVGSVGSLLPRKAQDHLIRALAAVRPRLNTGVQLVLVGDGTERERLTRLAEACGLASIITFAGFRSDVLAWLATMDIVVLSSNNEGFPRTILEAMLLSKPVIASNVIGSRELVADGISGRLYPFGDIPALAAHLECLISDSRLRARMGAAGRAIVEKDYAIEGYVNAVERVLESASA</sequence>
<reference evidence="6" key="1">
    <citation type="submission" date="2024-06" db="EMBL/GenBank/DDBJ databases">
        <title>Radixoralia hellwigii gen. nov., sp nov., isolated from a root canal in the human oral cavity.</title>
        <authorList>
            <person name="Bartsch S."/>
            <person name="Wittmer A."/>
            <person name="Schulz A.-K."/>
            <person name="Neumann-Schaal M."/>
            <person name="Wolf J."/>
            <person name="Gronow S."/>
            <person name="Tennert C."/>
            <person name="Haecker G."/>
            <person name="Cieplik F."/>
            <person name="Al-Ahmad A."/>
        </authorList>
    </citation>
    <scope>NUCLEOTIDE SEQUENCE [LARGE SCALE GENOMIC DNA]</scope>
    <source>
        <strain evidence="6">Wk13</strain>
    </source>
</reference>
<proteinExistence type="predicted"/>
<keyword evidence="1 5" id="KW-0328">Glycosyltransferase</keyword>
<dbReference type="Gene3D" id="3.40.50.2000">
    <property type="entry name" value="Glycogen Phosphorylase B"/>
    <property type="match status" value="2"/>
</dbReference>
<dbReference type="Pfam" id="PF13439">
    <property type="entry name" value="Glyco_transf_4"/>
    <property type="match status" value="1"/>
</dbReference>
<dbReference type="PANTHER" id="PTHR12526">
    <property type="entry name" value="GLYCOSYLTRANSFERASE"/>
    <property type="match status" value="1"/>
</dbReference>
<accession>A0ABV4UI11</accession>
<comment type="caution">
    <text evidence="5">The sequence shown here is derived from an EMBL/GenBank/DDBJ whole genome shotgun (WGS) entry which is preliminary data.</text>
</comment>
<dbReference type="InterPro" id="IPR028098">
    <property type="entry name" value="Glyco_trans_4-like_N"/>
</dbReference>
<dbReference type="CDD" id="cd03811">
    <property type="entry name" value="GT4_GT28_WabH-like"/>
    <property type="match status" value="1"/>
</dbReference>
<evidence type="ECO:0000259" key="3">
    <source>
        <dbReference type="Pfam" id="PF00534"/>
    </source>
</evidence>
<name>A0ABV4UI11_9RHOO</name>
<dbReference type="EC" id="2.4.-.-" evidence="5"/>